<dbReference type="PANTHER" id="PTHR36180">
    <property type="entry name" value="DNA-BINDING PROTEIN-RELATED-RELATED"/>
    <property type="match status" value="1"/>
</dbReference>
<evidence type="ECO:0000313" key="3">
    <source>
        <dbReference type="EMBL" id="CAJ0867480.1"/>
    </source>
</evidence>
<dbReference type="SMART" id="SM01040">
    <property type="entry name" value="Bro-N"/>
    <property type="match status" value="1"/>
</dbReference>
<dbReference type="Proteomes" id="UP001189792">
    <property type="component" value="Unassembled WGS sequence"/>
</dbReference>
<evidence type="ECO:0000313" key="2">
    <source>
        <dbReference type="EMBL" id="CAJ0859435.1"/>
    </source>
</evidence>
<organism evidence="2 5">
    <name type="scientific">Ralstonia flatus</name>
    <dbReference type="NCBI Taxonomy" id="3058601"/>
    <lineage>
        <taxon>Bacteria</taxon>
        <taxon>Pseudomonadati</taxon>
        <taxon>Pseudomonadota</taxon>
        <taxon>Betaproteobacteria</taxon>
        <taxon>Burkholderiales</taxon>
        <taxon>Burkholderiaceae</taxon>
        <taxon>Ralstonia</taxon>
    </lineage>
</organism>
<dbReference type="PANTHER" id="PTHR36180:SF2">
    <property type="entry name" value="BRO FAMILY PROTEIN"/>
    <property type="match status" value="1"/>
</dbReference>
<evidence type="ECO:0000313" key="4">
    <source>
        <dbReference type="Proteomes" id="UP001189792"/>
    </source>
</evidence>
<evidence type="ECO:0000259" key="1">
    <source>
        <dbReference type="PROSITE" id="PS51750"/>
    </source>
</evidence>
<comment type="caution">
    <text evidence="2">The sequence shown here is derived from an EMBL/GenBank/DDBJ whole genome shotgun (WGS) entry which is preliminary data.</text>
</comment>
<evidence type="ECO:0000313" key="5">
    <source>
        <dbReference type="Proteomes" id="UP001190491"/>
    </source>
</evidence>
<keyword evidence="4" id="KW-1185">Reference proteome</keyword>
<proteinExistence type="predicted"/>
<dbReference type="Pfam" id="PF02498">
    <property type="entry name" value="Bro-N"/>
    <property type="match status" value="1"/>
</dbReference>
<dbReference type="PROSITE" id="PS51750">
    <property type="entry name" value="BRO_N"/>
    <property type="match status" value="1"/>
</dbReference>
<dbReference type="RefSeq" id="WP_316856947.1">
    <property type="nucleotide sequence ID" value="NZ_CAUDKO010000003.1"/>
</dbReference>
<dbReference type="InterPro" id="IPR003497">
    <property type="entry name" value="BRO_N_domain"/>
</dbReference>
<name>A0AAD2BVU8_9RALS</name>
<protein>
    <recommendedName>
        <fullName evidence="1">Bro-N domain-containing protein</fullName>
    </recommendedName>
</protein>
<dbReference type="EMBL" id="CAUDLI010000003">
    <property type="protein sequence ID" value="CAJ0867480.1"/>
    <property type="molecule type" value="Genomic_DNA"/>
</dbReference>
<dbReference type="AlphaFoldDB" id="A0AAD2BVU8"/>
<sequence>MIGNLSSASALAPTPNTFNFESHSVRIVMRDDEPWFVAADVCAALEIANSRDALLKLDADEKGVGLTDTHGGRQQVGIVSESGMYALVLRCRDAVKPGTVPHRFRKWVTSIVLPAIRKTGQFTAQPCIDAAPAAARTPADLASLYPADVERALQLLNKHIYQADRYTGMLIVLQHDDAKEPVVISAGSYRHKRARALTDFARASVQISDLIEAGV</sequence>
<dbReference type="EMBL" id="CAUDKO010000003">
    <property type="protein sequence ID" value="CAJ0859435.1"/>
    <property type="molecule type" value="Genomic_DNA"/>
</dbReference>
<reference evidence="2 4" key="1">
    <citation type="submission" date="2023-07" db="EMBL/GenBank/DDBJ databases">
        <authorList>
            <person name="Peeters C."/>
        </authorList>
    </citation>
    <scope>NUCLEOTIDE SEQUENCE</scope>
    <source>
        <strain evidence="3 4">LMG 32965</strain>
        <strain evidence="2">R-77567</strain>
    </source>
</reference>
<accession>A0AAD2BVU8</accession>
<dbReference type="Proteomes" id="UP001190491">
    <property type="component" value="Unassembled WGS sequence"/>
</dbReference>
<gene>
    <name evidence="3" type="ORF">R77564_01381</name>
    <name evidence="2" type="ORF">R77567_01364</name>
</gene>
<feature type="domain" description="Bro-N" evidence="1">
    <location>
        <begin position="8"/>
        <end position="120"/>
    </location>
</feature>